<evidence type="ECO:0000256" key="1">
    <source>
        <dbReference type="SAM" id="MobiDB-lite"/>
    </source>
</evidence>
<proteinExistence type="predicted"/>
<accession>A0ABY2GWB4</accession>
<evidence type="ECO:0000313" key="2">
    <source>
        <dbReference type="EMBL" id="TFA99549.1"/>
    </source>
</evidence>
<name>A0ABY2GWB4_9HYPO</name>
<dbReference type="EMBL" id="PPTA01000013">
    <property type="protein sequence ID" value="TFA99549.1"/>
    <property type="molecule type" value="Genomic_DNA"/>
</dbReference>
<feature type="region of interest" description="Disordered" evidence="1">
    <location>
        <begin position="16"/>
        <end position="45"/>
    </location>
</feature>
<feature type="compositionally biased region" description="Basic and acidic residues" evidence="1">
    <location>
        <begin position="17"/>
        <end position="45"/>
    </location>
</feature>
<keyword evidence="3" id="KW-1185">Reference proteome</keyword>
<comment type="caution">
    <text evidence="2">The sequence shown here is derived from an EMBL/GenBank/DDBJ whole genome shotgun (WGS) entry which is preliminary data.</text>
</comment>
<evidence type="ECO:0000313" key="3">
    <source>
        <dbReference type="Proteomes" id="UP001642720"/>
    </source>
</evidence>
<sequence>MSAFVVALGVRRLLKSRSKDSATRKEKPMEGKPVEAKPVEKKPREKVSKEVVADLKSKYIAPCACNSRQCCCTEHDSLRVPPLQSSKQLIATRHNTVQSWLDSSTLCGEADGEELHDEPPVSVPPSSWPDPTLPLLPMHWSVSDHLSFNKLASVRRTLGSPRGMVFVPELSDKGSILTDTNALFNWFCHVYFDKGSFEQRLRVVSQIHAGSPEHYIACPHQSLSVSEPTFGERNGHPEVQAWVTGRPPRCPSHPMERWCDLDGPYTHRTTCRICDVDVESTIDVAKGYFMRVMFTCRRGLGAGLDPSDPKWVALMTGKEHTNVMMAS</sequence>
<protein>
    <submittedName>
        <fullName evidence="2">Uncharacterized protein</fullName>
    </submittedName>
</protein>
<gene>
    <name evidence="2" type="ORF">CCMA1212_008539</name>
</gene>
<dbReference type="RefSeq" id="XP_073555751.1">
    <property type="nucleotide sequence ID" value="XM_073705667.1"/>
</dbReference>
<organism evidence="2 3">
    <name type="scientific">Trichoderma ghanense</name>
    <dbReference type="NCBI Taxonomy" id="65468"/>
    <lineage>
        <taxon>Eukaryota</taxon>
        <taxon>Fungi</taxon>
        <taxon>Dikarya</taxon>
        <taxon>Ascomycota</taxon>
        <taxon>Pezizomycotina</taxon>
        <taxon>Sordariomycetes</taxon>
        <taxon>Hypocreomycetidae</taxon>
        <taxon>Hypocreales</taxon>
        <taxon>Hypocreaceae</taxon>
        <taxon>Trichoderma</taxon>
    </lineage>
</organism>
<reference evidence="2 3" key="1">
    <citation type="submission" date="2018-01" db="EMBL/GenBank/DDBJ databases">
        <title>Genome characterization of the sugarcane-associated fungus Trichoderma ghanense CCMA-1212 and their application in lignocelulose bioconversion.</title>
        <authorList>
            <person name="Steindorff A.S."/>
            <person name="Mendes T.D."/>
            <person name="Vilela E.S.D."/>
            <person name="Rodrigues D.S."/>
            <person name="Formighieri E.F."/>
            <person name="Melo I.S."/>
            <person name="Favaro L.C.L."/>
        </authorList>
    </citation>
    <scope>NUCLEOTIDE SEQUENCE [LARGE SCALE GENOMIC DNA]</scope>
    <source>
        <strain evidence="2 3">CCMA-1212</strain>
    </source>
</reference>
<dbReference type="Proteomes" id="UP001642720">
    <property type="component" value="Unassembled WGS sequence"/>
</dbReference>
<dbReference type="GeneID" id="300580117"/>